<organism evidence="1 2">
    <name type="scientific">Pseudonocardia oceani</name>
    <dbReference type="NCBI Taxonomy" id="2792013"/>
    <lineage>
        <taxon>Bacteria</taxon>
        <taxon>Bacillati</taxon>
        <taxon>Actinomycetota</taxon>
        <taxon>Actinomycetes</taxon>
        <taxon>Pseudonocardiales</taxon>
        <taxon>Pseudonocardiaceae</taxon>
        <taxon>Pseudonocardia</taxon>
    </lineage>
</organism>
<proteinExistence type="predicted"/>
<reference evidence="1 2" key="1">
    <citation type="submission" date="2020-11" db="EMBL/GenBank/DDBJ databases">
        <title>Pseudonocardia abyssalis sp. nov. and Pseudonocardia oceani sp. nov., description and phylogenomic analysis of two novel actinomycetes isolated from the deep Southern Ocean.</title>
        <authorList>
            <person name="Parra J."/>
        </authorList>
    </citation>
    <scope>NUCLEOTIDE SEQUENCE [LARGE SCALE GENOMIC DNA]</scope>
    <source>
        <strain evidence="2">KRD185</strain>
    </source>
</reference>
<protein>
    <submittedName>
        <fullName evidence="1">DUF664 domain-containing protein</fullName>
    </submittedName>
</protein>
<keyword evidence="2" id="KW-1185">Reference proteome</keyword>
<name>A0ABS6UBG6_9PSEU</name>
<sequence>MTGHPGPVRRVPFGADEKTSAVLGTYAGVRVRADAVITELEVEDTGTAWTGETVTLRWVLVHMLEERHAGHADVLRELLHGATGDHPGAGDR</sequence>
<dbReference type="InterPro" id="IPR007061">
    <property type="entry name" value="MST-like"/>
</dbReference>
<gene>
    <name evidence="1" type="ORF">I4I82_16725</name>
</gene>
<dbReference type="Proteomes" id="UP000694300">
    <property type="component" value="Unassembled WGS sequence"/>
</dbReference>
<evidence type="ECO:0000313" key="2">
    <source>
        <dbReference type="Proteomes" id="UP000694300"/>
    </source>
</evidence>
<dbReference type="Pfam" id="PF04978">
    <property type="entry name" value="MST"/>
    <property type="match status" value="1"/>
</dbReference>
<dbReference type="EMBL" id="JADQDF010000001">
    <property type="protein sequence ID" value="MBW0129313.1"/>
    <property type="molecule type" value="Genomic_DNA"/>
</dbReference>
<evidence type="ECO:0000313" key="1">
    <source>
        <dbReference type="EMBL" id="MBW0129313.1"/>
    </source>
</evidence>
<comment type="caution">
    <text evidence="1">The sequence shown here is derived from an EMBL/GenBank/DDBJ whole genome shotgun (WGS) entry which is preliminary data.</text>
</comment>
<accession>A0ABS6UBG6</accession>